<proteinExistence type="predicted"/>
<reference evidence="2 3" key="1">
    <citation type="submission" date="2019-02" db="EMBL/GenBank/DDBJ databases">
        <authorList>
            <person name="Goldberg S.R."/>
            <person name="Haltli B.A."/>
            <person name="Correa H."/>
            <person name="Russell K.G."/>
        </authorList>
    </citation>
    <scope>NUCLEOTIDE SEQUENCE [LARGE SCALE GENOMIC DNA]</scope>
    <source>
        <strain evidence="2 3">JCM 16186</strain>
    </source>
</reference>
<feature type="domain" description="Glucose/Sorbosone dehydrogenase" evidence="1">
    <location>
        <begin position="51"/>
        <end position="376"/>
    </location>
</feature>
<evidence type="ECO:0000259" key="1">
    <source>
        <dbReference type="Pfam" id="PF07995"/>
    </source>
</evidence>
<dbReference type="Gene3D" id="2.120.10.30">
    <property type="entry name" value="TolB, C-terminal domain"/>
    <property type="match status" value="1"/>
</dbReference>
<dbReference type="PROSITE" id="PS51257">
    <property type="entry name" value="PROKAR_LIPOPROTEIN"/>
    <property type="match status" value="1"/>
</dbReference>
<dbReference type="PANTHER" id="PTHR19328">
    <property type="entry name" value="HEDGEHOG-INTERACTING PROTEIN"/>
    <property type="match status" value="1"/>
</dbReference>
<dbReference type="PANTHER" id="PTHR19328:SF75">
    <property type="entry name" value="ALDOSE SUGAR DEHYDROGENASE YLII"/>
    <property type="match status" value="1"/>
</dbReference>
<protein>
    <submittedName>
        <fullName evidence="2">PQQ-dependent sugar dehydrogenase</fullName>
    </submittedName>
</protein>
<organism evidence="2 3">
    <name type="scientific">Fulvivirga kasyanovii</name>
    <dbReference type="NCBI Taxonomy" id="396812"/>
    <lineage>
        <taxon>Bacteria</taxon>
        <taxon>Pseudomonadati</taxon>
        <taxon>Bacteroidota</taxon>
        <taxon>Cytophagia</taxon>
        <taxon>Cytophagales</taxon>
        <taxon>Fulvivirgaceae</taxon>
        <taxon>Fulvivirga</taxon>
    </lineage>
</organism>
<dbReference type="EMBL" id="SMLW01000665">
    <property type="protein sequence ID" value="MTI28505.1"/>
    <property type="molecule type" value="Genomic_DNA"/>
</dbReference>
<keyword evidence="3" id="KW-1185">Reference proteome</keyword>
<accession>A0ABW9RZJ9</accession>
<dbReference type="Pfam" id="PF07995">
    <property type="entry name" value="GSDH"/>
    <property type="match status" value="1"/>
</dbReference>
<comment type="caution">
    <text evidence="2">The sequence shown here is derived from an EMBL/GenBank/DDBJ whole genome shotgun (WGS) entry which is preliminary data.</text>
</comment>
<dbReference type="InterPro" id="IPR011041">
    <property type="entry name" value="Quinoprot_gluc/sorb_DH_b-prop"/>
</dbReference>
<evidence type="ECO:0000313" key="3">
    <source>
        <dbReference type="Proteomes" id="UP000798808"/>
    </source>
</evidence>
<sequence>MKKPGKQWLLHLLQYVSIVLIFALFFGSACSQDQVQTEAGQVKVENLTGGLDHPWGMAFLPDGRLLVTERSGDLRILNKDNTLSDPLEGVPEVFARGQGGLLDVALDPEYASNKYVYLSYAEPGDNNTASTAVGRGKLEGNAITGFEVLFRQEPKVDGENHFGGRIVFDSNNSFFLTMGERFKFDPAQDLSNHLGTIVRINKDGSVPDNNPFVDQENARSEIWSYGHRNIESADIDPATGKLWIAEMGPKGGDELNQPVKAENYGWPVVSWGENYDGTDIPDPPTKPGFADALIHWTPVISPSGMRFYTGDMFSQWKGSALIGGLTAKGVVRVTVNGGQAKEVERIDLGARIRDVEQAPDGSVYVLTDQGNGNVWRLTRAN</sequence>
<dbReference type="Proteomes" id="UP000798808">
    <property type="component" value="Unassembled WGS sequence"/>
</dbReference>
<dbReference type="InterPro" id="IPR012938">
    <property type="entry name" value="Glc/Sorbosone_DH"/>
</dbReference>
<evidence type="ECO:0000313" key="2">
    <source>
        <dbReference type="EMBL" id="MTI28505.1"/>
    </source>
</evidence>
<dbReference type="RefSeq" id="WP_155176097.1">
    <property type="nucleotide sequence ID" value="NZ_BAAAFL010000053.1"/>
</dbReference>
<dbReference type="SUPFAM" id="SSF50952">
    <property type="entry name" value="Soluble quinoprotein glucose dehydrogenase"/>
    <property type="match status" value="1"/>
</dbReference>
<dbReference type="InterPro" id="IPR011042">
    <property type="entry name" value="6-blade_b-propeller_TolB-like"/>
</dbReference>
<gene>
    <name evidence="2" type="ORF">E1163_26345</name>
</gene>
<name>A0ABW9RZJ9_9BACT</name>